<dbReference type="InterPro" id="IPR033891">
    <property type="entry name" value="TTC38"/>
</dbReference>
<gene>
    <name evidence="5" type="ORF">O0235_07325</name>
</gene>
<proteinExistence type="inferred from homology"/>
<name>A0ABY7MBK9_9CHLR</name>
<sequence>MPFTDRYGLPLSTTSAKAAEAYCRGLDHALAAEAEAEDCFRAARQEDPGFALAHIAEARLLQFRARPLEAREAAERARQVVGGATRRERQHVECIAAAVAGDSRAALEKLRAHIAEFPRDAFVLSQATGVYGLIGFSGRLERNDEQLALLEPLAPAYGDDWWFLSQLAFAYNELFRHEDARQAVERSLAGNPRNGHASHTVAHIAYETGDAEGGAAFLREWLIGYDPAHQLYVHNHWHLALFELAAGNVDRVLELYDRVIRPTVATSPPLGTIADAASLLWRCTLTERPADGLPWGEVAEYAAANFPRAGVTWADAHCLIAWCAANDTARLATLVGQLRDRAAGGKLNAGPMLVTLGEAYLAFAHGDWSRAANLFQLARPEFIRLGGSHAQRDVFEETLIEACARAGRLEQARAILEERLDRRPNGRDRRWLAAITARQAALSA</sequence>
<organism evidence="5 6">
    <name type="scientific">Tepidiforma flava</name>
    <dbReference type="NCBI Taxonomy" id="3004094"/>
    <lineage>
        <taxon>Bacteria</taxon>
        <taxon>Bacillati</taxon>
        <taxon>Chloroflexota</taxon>
        <taxon>Tepidiformia</taxon>
        <taxon>Tepidiformales</taxon>
        <taxon>Tepidiformaceae</taxon>
        <taxon>Tepidiforma</taxon>
    </lineage>
</organism>
<dbReference type="EMBL" id="CP115149">
    <property type="protein sequence ID" value="WBL37377.1"/>
    <property type="molecule type" value="Genomic_DNA"/>
</dbReference>
<dbReference type="RefSeq" id="WP_270057890.1">
    <property type="nucleotide sequence ID" value="NZ_CP115149.1"/>
</dbReference>
<dbReference type="Proteomes" id="UP001212803">
    <property type="component" value="Chromosome"/>
</dbReference>
<accession>A0ABY7MBK9</accession>
<keyword evidence="6" id="KW-1185">Reference proteome</keyword>
<evidence type="ECO:0000256" key="4">
    <source>
        <dbReference type="ARBA" id="ARBA00022803"/>
    </source>
</evidence>
<comment type="similarity">
    <text evidence="1">Belongs to the TTC38 family.</text>
</comment>
<evidence type="ECO:0000256" key="2">
    <source>
        <dbReference type="ARBA" id="ARBA00019992"/>
    </source>
</evidence>
<dbReference type="PANTHER" id="PTHR16263">
    <property type="entry name" value="TETRATRICOPEPTIDE REPEAT PROTEIN 38"/>
    <property type="match status" value="1"/>
</dbReference>
<evidence type="ECO:0000256" key="3">
    <source>
        <dbReference type="ARBA" id="ARBA00022737"/>
    </source>
</evidence>
<dbReference type="PANTHER" id="PTHR16263:SF4">
    <property type="entry name" value="TETRATRICOPEPTIDE REPEAT PROTEIN 38"/>
    <property type="match status" value="1"/>
</dbReference>
<evidence type="ECO:0000256" key="1">
    <source>
        <dbReference type="ARBA" id="ARBA00005857"/>
    </source>
</evidence>
<dbReference type="CDD" id="cd05804">
    <property type="entry name" value="StaR_like"/>
    <property type="match status" value="1"/>
</dbReference>
<reference evidence="5 6" key="1">
    <citation type="journal article" date="2023" name="ISME J.">
        <title>Thermophilic Dehalococcoidia with unusual traits shed light on an unexpected past.</title>
        <authorList>
            <person name="Palmer M."/>
            <person name="Covington J.K."/>
            <person name="Zhou E.M."/>
            <person name="Thomas S.C."/>
            <person name="Habib N."/>
            <person name="Seymour C.O."/>
            <person name="Lai D."/>
            <person name="Johnston J."/>
            <person name="Hashimi A."/>
            <person name="Jiao J.Y."/>
            <person name="Muok A.R."/>
            <person name="Liu L."/>
            <person name="Xian W.D."/>
            <person name="Zhi X.Y."/>
            <person name="Li M.M."/>
            <person name="Silva L.P."/>
            <person name="Bowen B.P."/>
            <person name="Louie K."/>
            <person name="Briegel A."/>
            <person name="Pett-Ridge J."/>
            <person name="Weber P.K."/>
            <person name="Tocheva E.I."/>
            <person name="Woyke T."/>
            <person name="Northen T.R."/>
            <person name="Mayali X."/>
            <person name="Li W.J."/>
            <person name="Hedlund B.P."/>
        </authorList>
    </citation>
    <scope>NUCLEOTIDE SEQUENCE [LARGE SCALE GENOMIC DNA]</scope>
    <source>
        <strain evidence="5 6">YIM 72310</strain>
    </source>
</reference>
<dbReference type="Gene3D" id="1.25.40.10">
    <property type="entry name" value="Tetratricopeptide repeat domain"/>
    <property type="match status" value="1"/>
</dbReference>
<dbReference type="SUPFAM" id="SSF48452">
    <property type="entry name" value="TPR-like"/>
    <property type="match status" value="1"/>
</dbReference>
<protein>
    <recommendedName>
        <fullName evidence="2">Tetratricopeptide repeat protein 38</fullName>
    </recommendedName>
</protein>
<evidence type="ECO:0000313" key="6">
    <source>
        <dbReference type="Proteomes" id="UP001212803"/>
    </source>
</evidence>
<keyword evidence="4" id="KW-0802">TPR repeat</keyword>
<keyword evidence="3" id="KW-0677">Repeat</keyword>
<evidence type="ECO:0000313" key="5">
    <source>
        <dbReference type="EMBL" id="WBL37377.1"/>
    </source>
</evidence>
<dbReference type="InterPro" id="IPR011990">
    <property type="entry name" value="TPR-like_helical_dom_sf"/>
</dbReference>